<feature type="compositionally biased region" description="Polar residues" evidence="1">
    <location>
        <begin position="22"/>
        <end position="31"/>
    </location>
</feature>
<dbReference type="Proteomes" id="UP000265520">
    <property type="component" value="Unassembled WGS sequence"/>
</dbReference>
<dbReference type="AlphaFoldDB" id="A0A392NV49"/>
<gene>
    <name evidence="2" type="ORF">A2U01_0024737</name>
</gene>
<organism evidence="2 3">
    <name type="scientific">Trifolium medium</name>
    <dbReference type="NCBI Taxonomy" id="97028"/>
    <lineage>
        <taxon>Eukaryota</taxon>
        <taxon>Viridiplantae</taxon>
        <taxon>Streptophyta</taxon>
        <taxon>Embryophyta</taxon>
        <taxon>Tracheophyta</taxon>
        <taxon>Spermatophyta</taxon>
        <taxon>Magnoliopsida</taxon>
        <taxon>eudicotyledons</taxon>
        <taxon>Gunneridae</taxon>
        <taxon>Pentapetalae</taxon>
        <taxon>rosids</taxon>
        <taxon>fabids</taxon>
        <taxon>Fabales</taxon>
        <taxon>Fabaceae</taxon>
        <taxon>Papilionoideae</taxon>
        <taxon>50 kb inversion clade</taxon>
        <taxon>NPAAA clade</taxon>
        <taxon>Hologalegina</taxon>
        <taxon>IRL clade</taxon>
        <taxon>Trifolieae</taxon>
        <taxon>Trifolium</taxon>
    </lineage>
</organism>
<evidence type="ECO:0000313" key="2">
    <source>
        <dbReference type="EMBL" id="MCI03697.1"/>
    </source>
</evidence>
<comment type="caution">
    <text evidence="2">The sequence shown here is derived from an EMBL/GenBank/DDBJ whole genome shotgun (WGS) entry which is preliminary data.</text>
</comment>
<proteinExistence type="predicted"/>
<feature type="non-terminal residue" evidence="2">
    <location>
        <position position="1"/>
    </location>
</feature>
<dbReference type="EMBL" id="LXQA010052982">
    <property type="protein sequence ID" value="MCI03697.1"/>
    <property type="molecule type" value="Genomic_DNA"/>
</dbReference>
<accession>A0A392NV49</accession>
<keyword evidence="3" id="KW-1185">Reference proteome</keyword>
<evidence type="ECO:0000256" key="1">
    <source>
        <dbReference type="SAM" id="MobiDB-lite"/>
    </source>
</evidence>
<sequence>ANKGNKGCTKKGKKKKPVAKLASTSAPQEDSIQTRDSDSVGDSVIILNQKMIPISKIQVVLNEGEICSSTNEDNKFVRIEAERLFHIGLNLGVSSNEERLQTLDRMVIAEGRDVQNNVSSGEEEGDQ</sequence>
<feature type="compositionally biased region" description="Basic residues" evidence="1">
    <location>
        <begin position="8"/>
        <end position="18"/>
    </location>
</feature>
<evidence type="ECO:0000313" key="3">
    <source>
        <dbReference type="Proteomes" id="UP000265520"/>
    </source>
</evidence>
<feature type="region of interest" description="Disordered" evidence="1">
    <location>
        <begin position="1"/>
        <end position="39"/>
    </location>
</feature>
<name>A0A392NV49_9FABA</name>
<reference evidence="2 3" key="1">
    <citation type="journal article" date="2018" name="Front. Plant Sci.">
        <title>Red Clover (Trifolium pratense) and Zigzag Clover (T. medium) - A Picture of Genomic Similarities and Differences.</title>
        <authorList>
            <person name="Dluhosova J."/>
            <person name="Istvanek J."/>
            <person name="Nedelnik J."/>
            <person name="Repkova J."/>
        </authorList>
    </citation>
    <scope>NUCLEOTIDE SEQUENCE [LARGE SCALE GENOMIC DNA]</scope>
    <source>
        <strain evidence="3">cv. 10/8</strain>
        <tissue evidence="2">Leaf</tissue>
    </source>
</reference>
<protein>
    <submittedName>
        <fullName evidence="2">Uncharacterized protein</fullName>
    </submittedName>
</protein>